<evidence type="ECO:0000313" key="2">
    <source>
        <dbReference type="EMBL" id="CAL4952396.1"/>
    </source>
</evidence>
<dbReference type="Pfam" id="PF20241">
    <property type="entry name" value="DUF6598"/>
    <property type="match status" value="1"/>
</dbReference>
<proteinExistence type="predicted"/>
<dbReference type="InterPro" id="IPR046533">
    <property type="entry name" value="DUF6598"/>
</dbReference>
<protein>
    <recommendedName>
        <fullName evidence="1">DUF6598 domain-containing protein</fullName>
    </recommendedName>
</protein>
<feature type="domain" description="DUF6598" evidence="1">
    <location>
        <begin position="110"/>
        <end position="343"/>
    </location>
</feature>
<dbReference type="EMBL" id="OZ075127">
    <property type="protein sequence ID" value="CAL4952396.1"/>
    <property type="molecule type" value="Genomic_DNA"/>
</dbReference>
<reference evidence="2" key="1">
    <citation type="submission" date="2024-10" db="EMBL/GenBank/DDBJ databases">
        <authorList>
            <person name="Ryan C."/>
        </authorList>
    </citation>
    <scope>NUCLEOTIDE SEQUENCE [LARGE SCALE GENOMIC DNA]</scope>
</reference>
<name>A0ABC8Z0N1_9POAL</name>
<sequence length="366" mass="42226">MDDSVILEEIKPRDVAAFEDLWKGEWRHDERHQDLLAPLHTWELKVVTVLHVIRRRQLTEYNSKKYRSRPTRFCDLNVAFFDHDKESEVVHGPLFREVCPSQYCQLDGSINIISIKVAESDMRYPIKIYGTVLARDQNDYRCVYLFKRERDDPQLITTRNPMLPLTGPYRALGGRSHMYFEFHLKIKAEGAVDEDFSKGYSYRDVVCDTRGTPNTSSFENCLSRMELLYVPVSSALEASVGVNFLSGKSCFTGKISASTSRNDMNKVVLYDSKVRGTETKLGSGGSVPLTRHTVAVPLGEDLVLYAFVRGVNGDKPWRLKFVVGHDVEERTCRRDNYELQVKIIWKAVFRQDLDVWKEIEGVRVLW</sequence>
<dbReference type="Proteomes" id="UP001497457">
    <property type="component" value="Chromosome 17b"/>
</dbReference>
<accession>A0ABC8Z0N1</accession>
<evidence type="ECO:0000313" key="3">
    <source>
        <dbReference type="Proteomes" id="UP001497457"/>
    </source>
</evidence>
<evidence type="ECO:0000259" key="1">
    <source>
        <dbReference type="Pfam" id="PF20241"/>
    </source>
</evidence>
<gene>
    <name evidence="2" type="ORF">URODEC1_LOCUS39486</name>
</gene>
<keyword evidence="3" id="KW-1185">Reference proteome</keyword>
<dbReference type="PANTHER" id="PTHR33065">
    <property type="entry name" value="OS07G0486400 PROTEIN"/>
    <property type="match status" value="1"/>
</dbReference>
<dbReference type="AlphaFoldDB" id="A0ABC8Z0N1"/>
<organism evidence="2 3">
    <name type="scientific">Urochloa decumbens</name>
    <dbReference type="NCBI Taxonomy" id="240449"/>
    <lineage>
        <taxon>Eukaryota</taxon>
        <taxon>Viridiplantae</taxon>
        <taxon>Streptophyta</taxon>
        <taxon>Embryophyta</taxon>
        <taxon>Tracheophyta</taxon>
        <taxon>Spermatophyta</taxon>
        <taxon>Magnoliopsida</taxon>
        <taxon>Liliopsida</taxon>
        <taxon>Poales</taxon>
        <taxon>Poaceae</taxon>
        <taxon>PACMAD clade</taxon>
        <taxon>Panicoideae</taxon>
        <taxon>Panicodae</taxon>
        <taxon>Paniceae</taxon>
        <taxon>Melinidinae</taxon>
        <taxon>Urochloa</taxon>
    </lineage>
</organism>
<dbReference type="PANTHER" id="PTHR33065:SF186">
    <property type="entry name" value="OS08G0134900 PROTEIN"/>
    <property type="match status" value="1"/>
</dbReference>